<dbReference type="Proteomes" id="UP000323000">
    <property type="component" value="Chromosome 12"/>
</dbReference>
<sequence>MALPERVIEIVEPSLLLEARTGNNRVETSARRRRGEGIERTEERLVGVLRIGVVCSMESPDERTGMTDVVVKLCAVTENFLIDQSPPNTGFDFHEPAADFASTTIFNHRSLNRQKIAESIVQGQYSKELEKRIDVN</sequence>
<evidence type="ECO:0000313" key="2">
    <source>
        <dbReference type="Proteomes" id="UP000323000"/>
    </source>
</evidence>
<protein>
    <recommendedName>
        <fullName evidence="3">Serine-threonine/tyrosine-protein kinase catalytic domain-containing protein</fullName>
    </recommendedName>
</protein>
<comment type="caution">
    <text evidence="1">The sequence shown here is derived from an EMBL/GenBank/DDBJ whole genome shotgun (WGS) entry which is preliminary data.</text>
</comment>
<keyword evidence="2" id="KW-1185">Reference proteome</keyword>
<evidence type="ECO:0008006" key="3">
    <source>
        <dbReference type="Google" id="ProtNLM"/>
    </source>
</evidence>
<evidence type="ECO:0000313" key="1">
    <source>
        <dbReference type="EMBL" id="TXG49984.1"/>
    </source>
</evidence>
<accession>A0A5C7GYZ8</accession>
<dbReference type="OrthoDB" id="1103805at2759"/>
<name>A0A5C7GYZ8_9ROSI</name>
<organism evidence="1 2">
    <name type="scientific">Acer yangbiense</name>
    <dbReference type="NCBI Taxonomy" id="1000413"/>
    <lineage>
        <taxon>Eukaryota</taxon>
        <taxon>Viridiplantae</taxon>
        <taxon>Streptophyta</taxon>
        <taxon>Embryophyta</taxon>
        <taxon>Tracheophyta</taxon>
        <taxon>Spermatophyta</taxon>
        <taxon>Magnoliopsida</taxon>
        <taxon>eudicotyledons</taxon>
        <taxon>Gunneridae</taxon>
        <taxon>Pentapetalae</taxon>
        <taxon>rosids</taxon>
        <taxon>malvids</taxon>
        <taxon>Sapindales</taxon>
        <taxon>Sapindaceae</taxon>
        <taxon>Hippocastanoideae</taxon>
        <taxon>Acereae</taxon>
        <taxon>Acer</taxon>
    </lineage>
</organism>
<dbReference type="AlphaFoldDB" id="A0A5C7GYZ8"/>
<dbReference type="EMBL" id="VAHF01000012">
    <property type="protein sequence ID" value="TXG49984.1"/>
    <property type="molecule type" value="Genomic_DNA"/>
</dbReference>
<reference evidence="2" key="1">
    <citation type="journal article" date="2019" name="Gigascience">
        <title>De novo genome assembly of the endangered Acer yangbiense, a plant species with extremely small populations endemic to Yunnan Province, China.</title>
        <authorList>
            <person name="Yang J."/>
            <person name="Wariss H.M."/>
            <person name="Tao L."/>
            <person name="Zhang R."/>
            <person name="Yun Q."/>
            <person name="Hollingsworth P."/>
            <person name="Dao Z."/>
            <person name="Luo G."/>
            <person name="Guo H."/>
            <person name="Ma Y."/>
            <person name="Sun W."/>
        </authorList>
    </citation>
    <scope>NUCLEOTIDE SEQUENCE [LARGE SCALE GENOMIC DNA]</scope>
    <source>
        <strain evidence="2">cv. Malutang</strain>
    </source>
</reference>
<proteinExistence type="predicted"/>
<gene>
    <name evidence="1" type="ORF">EZV62_025859</name>
</gene>